<dbReference type="PANTHER" id="PTHR19353">
    <property type="entry name" value="FATTY ACID DESATURASE 2"/>
    <property type="match status" value="1"/>
</dbReference>
<feature type="domain" description="Fatty acid desaturase" evidence="2">
    <location>
        <begin position="68"/>
        <end position="319"/>
    </location>
</feature>
<comment type="caution">
    <text evidence="3">The sequence shown here is derived from an EMBL/GenBank/DDBJ whole genome shotgun (WGS) entry which is preliminary data.</text>
</comment>
<evidence type="ECO:0000313" key="3">
    <source>
        <dbReference type="EMBL" id="CAJ1393123.1"/>
    </source>
</evidence>
<dbReference type="GO" id="GO:0016020">
    <property type="term" value="C:membrane"/>
    <property type="evidence" value="ECO:0007669"/>
    <property type="project" value="TreeGrafter"/>
</dbReference>
<dbReference type="GO" id="GO:0016717">
    <property type="term" value="F:oxidoreductase activity, acting on paired donors, with oxidation of a pair of donors resulting in the reduction of molecular oxygen to two molecules of water"/>
    <property type="evidence" value="ECO:0007669"/>
    <property type="project" value="TreeGrafter"/>
</dbReference>
<organism evidence="3 4">
    <name type="scientific">Effrenium voratum</name>
    <dbReference type="NCBI Taxonomy" id="2562239"/>
    <lineage>
        <taxon>Eukaryota</taxon>
        <taxon>Sar</taxon>
        <taxon>Alveolata</taxon>
        <taxon>Dinophyceae</taxon>
        <taxon>Suessiales</taxon>
        <taxon>Symbiodiniaceae</taxon>
        <taxon>Effrenium</taxon>
    </lineage>
</organism>
<protein>
    <recommendedName>
        <fullName evidence="2">Fatty acid desaturase domain-containing protein</fullName>
    </recommendedName>
</protein>
<sequence>MASMEQMEPIAGEAKGGIQPPQLKQKDLQQRGLLSLSDSEGLAQLVFHLALLAFGGSLVLWAYDTGRWLWLLVFELLLGVTESFLFNGFHEMVHNTAFESRWLNTIFAHVLGFESFRGAKWFWCFHWTHHRFTNDPSKDPELSGGSVDLDDPTTSLYGYLQFISGYPFGFERVARMARMAFLQEVDPWVAEKPPNTQRAVRLEARCYLTGYCLLGLGGLCWPGSVGKRLVLLWLVPHCLGAGHLRLYQFAEHRACKMGSYTETNAWICARTTTTWWLYRKLAWQMPFHVEHHAWPNVPFHQLEAAHELARSAFAKSGIPSAPSGCQPDGEKGYLNLHWVMFKRMLENTFTKVKA</sequence>
<keyword evidence="1" id="KW-0472">Membrane</keyword>
<gene>
    <name evidence="3" type="ORF">EVOR1521_LOCUS18056</name>
</gene>
<dbReference type="Pfam" id="PF00487">
    <property type="entry name" value="FA_desaturase"/>
    <property type="match status" value="1"/>
</dbReference>
<reference evidence="3" key="1">
    <citation type="submission" date="2023-08" db="EMBL/GenBank/DDBJ databases">
        <authorList>
            <person name="Chen Y."/>
            <person name="Shah S."/>
            <person name="Dougan E. K."/>
            <person name="Thang M."/>
            <person name="Chan C."/>
        </authorList>
    </citation>
    <scope>NUCLEOTIDE SEQUENCE</scope>
</reference>
<dbReference type="PANTHER" id="PTHR19353:SF19">
    <property type="entry name" value="DELTA(5) FATTY ACID DESATURASE C-RELATED"/>
    <property type="match status" value="1"/>
</dbReference>
<feature type="transmembrane region" description="Helical" evidence="1">
    <location>
        <begin position="41"/>
        <end position="62"/>
    </location>
</feature>
<proteinExistence type="predicted"/>
<name>A0AA36N013_9DINO</name>
<keyword evidence="4" id="KW-1185">Reference proteome</keyword>
<evidence type="ECO:0000259" key="2">
    <source>
        <dbReference type="Pfam" id="PF00487"/>
    </source>
</evidence>
<evidence type="ECO:0000256" key="1">
    <source>
        <dbReference type="SAM" id="Phobius"/>
    </source>
</evidence>
<dbReference type="InterPro" id="IPR005804">
    <property type="entry name" value="FA_desaturase_dom"/>
</dbReference>
<accession>A0AA36N013</accession>
<dbReference type="AlphaFoldDB" id="A0AA36N013"/>
<feature type="transmembrane region" description="Helical" evidence="1">
    <location>
        <begin position="68"/>
        <end position="86"/>
    </location>
</feature>
<evidence type="ECO:0000313" key="4">
    <source>
        <dbReference type="Proteomes" id="UP001178507"/>
    </source>
</evidence>
<keyword evidence="1" id="KW-1133">Transmembrane helix</keyword>
<dbReference type="InterPro" id="IPR012171">
    <property type="entry name" value="Fatty_acid_desaturase"/>
</dbReference>
<dbReference type="EMBL" id="CAUJNA010002480">
    <property type="protein sequence ID" value="CAJ1393123.1"/>
    <property type="molecule type" value="Genomic_DNA"/>
</dbReference>
<dbReference type="Proteomes" id="UP001178507">
    <property type="component" value="Unassembled WGS sequence"/>
</dbReference>
<dbReference type="GO" id="GO:0008610">
    <property type="term" value="P:lipid biosynthetic process"/>
    <property type="evidence" value="ECO:0007669"/>
    <property type="project" value="UniProtKB-ARBA"/>
</dbReference>
<keyword evidence="1" id="KW-0812">Transmembrane</keyword>